<comment type="caution">
    <text evidence="1">The sequence shown here is derived from an EMBL/GenBank/DDBJ whole genome shotgun (WGS) entry which is preliminary data.</text>
</comment>
<protein>
    <submittedName>
        <fullName evidence="1">Uncharacterized protein</fullName>
    </submittedName>
</protein>
<name>A0A9D1KBY7_9FIRM</name>
<feature type="non-terminal residue" evidence="1">
    <location>
        <position position="63"/>
    </location>
</feature>
<accession>A0A9D1KBY7</accession>
<gene>
    <name evidence="1" type="ORF">IAD04_05775</name>
</gene>
<sequence length="63" mass="7334">MAKLVVEVGMELDKRLIYYHDMLVSHGLTLSFACITHDIYYTKENLDGLSENQMKNACIRLRK</sequence>
<proteinExistence type="predicted"/>
<dbReference type="EMBL" id="DVKI01000181">
    <property type="protein sequence ID" value="HIT17861.1"/>
    <property type="molecule type" value="Genomic_DNA"/>
</dbReference>
<organism evidence="1 2">
    <name type="scientific">Candidatus Caccosoma faecigallinarum</name>
    <dbReference type="NCBI Taxonomy" id="2840720"/>
    <lineage>
        <taxon>Bacteria</taxon>
        <taxon>Bacillati</taxon>
        <taxon>Bacillota</taxon>
        <taxon>Bacillota incertae sedis</taxon>
        <taxon>Candidatus Caccosoma</taxon>
    </lineage>
</organism>
<evidence type="ECO:0000313" key="1">
    <source>
        <dbReference type="EMBL" id="HIT17861.1"/>
    </source>
</evidence>
<dbReference type="Proteomes" id="UP000886893">
    <property type="component" value="Unassembled WGS sequence"/>
</dbReference>
<dbReference type="PROSITE" id="PS51257">
    <property type="entry name" value="PROKAR_LIPOPROTEIN"/>
    <property type="match status" value="1"/>
</dbReference>
<evidence type="ECO:0000313" key="2">
    <source>
        <dbReference type="Proteomes" id="UP000886893"/>
    </source>
</evidence>
<reference evidence="1" key="1">
    <citation type="submission" date="2020-10" db="EMBL/GenBank/DDBJ databases">
        <authorList>
            <person name="Gilroy R."/>
        </authorList>
    </citation>
    <scope>NUCLEOTIDE SEQUENCE</scope>
    <source>
        <strain evidence="1">14508</strain>
    </source>
</reference>
<reference evidence="1" key="2">
    <citation type="journal article" date="2021" name="PeerJ">
        <title>Extensive microbial diversity within the chicken gut microbiome revealed by metagenomics and culture.</title>
        <authorList>
            <person name="Gilroy R."/>
            <person name="Ravi A."/>
            <person name="Getino M."/>
            <person name="Pursley I."/>
            <person name="Horton D.L."/>
            <person name="Alikhan N.F."/>
            <person name="Baker D."/>
            <person name="Gharbi K."/>
            <person name="Hall N."/>
            <person name="Watson M."/>
            <person name="Adriaenssens E.M."/>
            <person name="Foster-Nyarko E."/>
            <person name="Jarju S."/>
            <person name="Secka A."/>
            <person name="Antonio M."/>
            <person name="Oren A."/>
            <person name="Chaudhuri R.R."/>
            <person name="La Ragione R."/>
            <person name="Hildebrand F."/>
            <person name="Pallen M.J."/>
        </authorList>
    </citation>
    <scope>NUCLEOTIDE SEQUENCE</scope>
    <source>
        <strain evidence="1">14508</strain>
    </source>
</reference>
<dbReference type="AlphaFoldDB" id="A0A9D1KBY7"/>